<gene>
    <name evidence="3" type="ORF">FAS41_27250</name>
</gene>
<sequence length="351" mass="37568">MLVTFTGDLSAACRKPGGFFLGVPAMKTQPSLAFDEATQAVLPELRPSITFPVRWLSLRPLNPRKVRAMRLLDSLAALPTRLRATRRRIPGLPGRPEVNIHLIDRRPGRPQATPALLYLHGGGYVMGSAAMRAESLAQLSARLGCLVVSVDYRLAPETPFPGALDDNYAALRWLLLSADELGVDPARVAVMGDSAGGGHAAVLALAVRDRGDAQLCCQVLIYPMLDDRTASDAGPEWSGHFAWNAASNRFGWAALLGCPPGSANVPAGAVAARAERLDGLPPTWIGVGSLDLFQAEDLAYAARLEQAGIPVRLHVQQGAYHGFDYFAPHSDAAREFTQSWMQALSEAFAAG</sequence>
<reference evidence="3 4" key="1">
    <citation type="submission" date="2019-04" db="EMBL/GenBank/DDBJ databases">
        <authorList>
            <person name="Li M."/>
        </authorList>
    </citation>
    <scope>NUCLEOTIDE SEQUENCE [LARGE SCALE GENOMIC DNA]</scope>
    <source>
        <strain evidence="3 4">LAM1902</strain>
    </source>
</reference>
<evidence type="ECO:0000313" key="4">
    <source>
        <dbReference type="Proteomes" id="UP000306635"/>
    </source>
</evidence>
<dbReference type="EMBL" id="SWDV01000048">
    <property type="protein sequence ID" value="TLX70610.1"/>
    <property type="molecule type" value="Genomic_DNA"/>
</dbReference>
<name>A0A5R9QM19_9PSED</name>
<dbReference type="OrthoDB" id="9806180at2"/>
<evidence type="ECO:0000259" key="2">
    <source>
        <dbReference type="Pfam" id="PF07859"/>
    </source>
</evidence>
<dbReference type="AlphaFoldDB" id="A0A5R9QM19"/>
<dbReference type="GeneID" id="300408950"/>
<feature type="domain" description="Alpha/beta hydrolase fold-3" evidence="2">
    <location>
        <begin position="116"/>
        <end position="323"/>
    </location>
</feature>
<dbReference type="InterPro" id="IPR050300">
    <property type="entry name" value="GDXG_lipolytic_enzyme"/>
</dbReference>
<evidence type="ECO:0000256" key="1">
    <source>
        <dbReference type="ARBA" id="ARBA00022801"/>
    </source>
</evidence>
<dbReference type="Proteomes" id="UP000306635">
    <property type="component" value="Unassembled WGS sequence"/>
</dbReference>
<dbReference type="PANTHER" id="PTHR48081:SF8">
    <property type="entry name" value="ALPHA_BETA HYDROLASE FOLD-3 DOMAIN-CONTAINING PROTEIN-RELATED"/>
    <property type="match status" value="1"/>
</dbReference>
<proteinExistence type="predicted"/>
<protein>
    <submittedName>
        <fullName evidence="3">Alpha/beta hydrolase</fullName>
    </submittedName>
</protein>
<dbReference type="PANTHER" id="PTHR48081">
    <property type="entry name" value="AB HYDROLASE SUPERFAMILY PROTEIN C4A8.06C"/>
    <property type="match status" value="1"/>
</dbReference>
<accession>A0A5R9QM19</accession>
<keyword evidence="4" id="KW-1185">Reference proteome</keyword>
<dbReference type="SUPFAM" id="SSF53474">
    <property type="entry name" value="alpha/beta-Hydrolases"/>
    <property type="match status" value="1"/>
</dbReference>
<organism evidence="3 4">
    <name type="scientific">Pseudomonas nicosulfuronedens</name>
    <dbReference type="NCBI Taxonomy" id="2571105"/>
    <lineage>
        <taxon>Bacteria</taxon>
        <taxon>Pseudomonadati</taxon>
        <taxon>Pseudomonadota</taxon>
        <taxon>Gammaproteobacteria</taxon>
        <taxon>Pseudomonadales</taxon>
        <taxon>Pseudomonadaceae</taxon>
        <taxon>Pseudomonas</taxon>
    </lineage>
</organism>
<dbReference type="Gene3D" id="3.40.50.1820">
    <property type="entry name" value="alpha/beta hydrolase"/>
    <property type="match status" value="1"/>
</dbReference>
<evidence type="ECO:0000313" key="3">
    <source>
        <dbReference type="EMBL" id="TLX70610.1"/>
    </source>
</evidence>
<dbReference type="RefSeq" id="WP_138526454.1">
    <property type="nucleotide sequence ID" value="NZ_SWDV01000048.1"/>
</dbReference>
<dbReference type="Pfam" id="PF07859">
    <property type="entry name" value="Abhydrolase_3"/>
    <property type="match status" value="1"/>
</dbReference>
<keyword evidence="1 3" id="KW-0378">Hydrolase</keyword>
<dbReference type="GO" id="GO:0016787">
    <property type="term" value="F:hydrolase activity"/>
    <property type="evidence" value="ECO:0007669"/>
    <property type="project" value="UniProtKB-KW"/>
</dbReference>
<dbReference type="InterPro" id="IPR013094">
    <property type="entry name" value="AB_hydrolase_3"/>
</dbReference>
<dbReference type="InterPro" id="IPR029058">
    <property type="entry name" value="AB_hydrolase_fold"/>
</dbReference>
<comment type="caution">
    <text evidence="3">The sequence shown here is derived from an EMBL/GenBank/DDBJ whole genome shotgun (WGS) entry which is preliminary data.</text>
</comment>